<organism evidence="6 7">
    <name type="scientific">Ruminiclostridium herbifermentans</name>
    <dbReference type="NCBI Taxonomy" id="2488810"/>
    <lineage>
        <taxon>Bacteria</taxon>
        <taxon>Bacillati</taxon>
        <taxon>Bacillota</taxon>
        <taxon>Clostridia</taxon>
        <taxon>Eubacteriales</taxon>
        <taxon>Oscillospiraceae</taxon>
        <taxon>Ruminiclostridium</taxon>
    </lineage>
</organism>
<dbReference type="InterPro" id="IPR017871">
    <property type="entry name" value="ABC_transporter-like_CS"/>
</dbReference>
<feature type="domain" description="ABC transporter" evidence="5">
    <location>
        <begin position="5"/>
        <end position="233"/>
    </location>
</feature>
<keyword evidence="4 6" id="KW-0067">ATP-binding</keyword>
<name>A0A7H1VM00_9FIRM</name>
<dbReference type="Pfam" id="PF00005">
    <property type="entry name" value="ABC_tran"/>
    <property type="match status" value="1"/>
</dbReference>
<dbReference type="AlphaFoldDB" id="A0A7H1VM00"/>
<keyword evidence="7" id="KW-1185">Reference proteome</keyword>
<evidence type="ECO:0000256" key="4">
    <source>
        <dbReference type="ARBA" id="ARBA00022840"/>
    </source>
</evidence>
<dbReference type="SMART" id="SM00382">
    <property type="entry name" value="AAA"/>
    <property type="match status" value="1"/>
</dbReference>
<dbReference type="KEGG" id="rher:EHE19_016320"/>
<accession>A0A7H1VM00</accession>
<evidence type="ECO:0000256" key="2">
    <source>
        <dbReference type="ARBA" id="ARBA00022448"/>
    </source>
</evidence>
<dbReference type="InterPro" id="IPR003593">
    <property type="entry name" value="AAA+_ATPase"/>
</dbReference>
<gene>
    <name evidence="6" type="ORF">EHE19_016320</name>
</gene>
<evidence type="ECO:0000313" key="6">
    <source>
        <dbReference type="EMBL" id="QNU66412.1"/>
    </source>
</evidence>
<keyword evidence="3" id="KW-0547">Nucleotide-binding</keyword>
<protein>
    <submittedName>
        <fullName evidence="6">ABC transporter ATP-binding protein</fullName>
    </submittedName>
</protein>
<dbReference type="Gene3D" id="3.40.50.300">
    <property type="entry name" value="P-loop containing nucleotide triphosphate hydrolases"/>
    <property type="match status" value="1"/>
</dbReference>
<dbReference type="PROSITE" id="PS50893">
    <property type="entry name" value="ABC_TRANSPORTER_2"/>
    <property type="match status" value="1"/>
</dbReference>
<evidence type="ECO:0000256" key="1">
    <source>
        <dbReference type="ARBA" id="ARBA00005417"/>
    </source>
</evidence>
<sequence length="309" mass="34598">MKEVIRVDEVSKTINDKLILDNVNLTIYSGEALGILGPNGAGKTTLLRIILGLYKPSGGSVFIHGNPLNSLGNEVRKKIGVVLDINGLYPRLTAYSNLEFYARIYRINNIEDKIDQMIEYVGLKDRKHSRVSEFSLGMSRRLAIARAIIHDPDIVILDEPTNGLDPEGTLLVRNLLINLKEVGKTVIINSHNLSEVEKVCDRVAILNKGALALVDTVENVIHRNGYLIIEIQEKNLLDKLIAKLSSSQYIESTQKTETGLRINLKNPEYKNEVITVLKETGISYNLLNINNDSLETVFFELTKEGVKYE</sequence>
<evidence type="ECO:0000259" key="5">
    <source>
        <dbReference type="PROSITE" id="PS50893"/>
    </source>
</evidence>
<dbReference type="PANTHER" id="PTHR43335">
    <property type="entry name" value="ABC TRANSPORTER, ATP-BINDING PROTEIN"/>
    <property type="match status" value="1"/>
</dbReference>
<comment type="similarity">
    <text evidence="1">Belongs to the ABC transporter superfamily.</text>
</comment>
<dbReference type="Proteomes" id="UP000306409">
    <property type="component" value="Chromosome"/>
</dbReference>
<dbReference type="InterPro" id="IPR003439">
    <property type="entry name" value="ABC_transporter-like_ATP-bd"/>
</dbReference>
<evidence type="ECO:0000256" key="3">
    <source>
        <dbReference type="ARBA" id="ARBA00022741"/>
    </source>
</evidence>
<reference evidence="6 7" key="1">
    <citation type="submission" date="2020-09" db="EMBL/GenBank/DDBJ databases">
        <title>Characterization and genome sequencing of Ruminiclostridium sp. nov. MA18.</title>
        <authorList>
            <person name="Rettenmaier R."/>
            <person name="Kowollik M.-L."/>
            <person name="Liebl W."/>
            <person name="Zverlov V."/>
        </authorList>
    </citation>
    <scope>NUCLEOTIDE SEQUENCE [LARGE SCALE GENOMIC DNA]</scope>
    <source>
        <strain evidence="6 7">MA18</strain>
    </source>
</reference>
<proteinExistence type="inferred from homology"/>
<dbReference type="SUPFAM" id="SSF52540">
    <property type="entry name" value="P-loop containing nucleoside triphosphate hydrolases"/>
    <property type="match status" value="1"/>
</dbReference>
<keyword evidence="2" id="KW-0813">Transport</keyword>
<dbReference type="GO" id="GO:0005524">
    <property type="term" value="F:ATP binding"/>
    <property type="evidence" value="ECO:0007669"/>
    <property type="project" value="UniProtKB-KW"/>
</dbReference>
<evidence type="ECO:0000313" key="7">
    <source>
        <dbReference type="Proteomes" id="UP000306409"/>
    </source>
</evidence>
<dbReference type="InterPro" id="IPR027417">
    <property type="entry name" value="P-loop_NTPase"/>
</dbReference>
<dbReference type="GO" id="GO:0016887">
    <property type="term" value="F:ATP hydrolysis activity"/>
    <property type="evidence" value="ECO:0007669"/>
    <property type="project" value="InterPro"/>
</dbReference>
<dbReference type="EMBL" id="CP061336">
    <property type="protein sequence ID" value="QNU66412.1"/>
    <property type="molecule type" value="Genomic_DNA"/>
</dbReference>
<dbReference type="PROSITE" id="PS00211">
    <property type="entry name" value="ABC_TRANSPORTER_1"/>
    <property type="match status" value="1"/>
</dbReference>